<dbReference type="NCBIfam" id="NF010568">
    <property type="entry name" value="PRK13961.1"/>
    <property type="match status" value="1"/>
</dbReference>
<dbReference type="InterPro" id="IPR028923">
    <property type="entry name" value="SAICAR_synt/ADE2_N"/>
</dbReference>
<keyword evidence="14" id="KW-1185">Reference proteome</keyword>
<dbReference type="EC" id="6.3.2.6" evidence="3 11"/>
<dbReference type="Gene3D" id="3.30.200.20">
    <property type="entry name" value="Phosphorylase Kinase, domain 1"/>
    <property type="match status" value="1"/>
</dbReference>
<dbReference type="GO" id="GO:0005737">
    <property type="term" value="C:cytoplasm"/>
    <property type="evidence" value="ECO:0007669"/>
    <property type="project" value="TreeGrafter"/>
</dbReference>
<protein>
    <recommendedName>
        <fullName evidence="4 11">Phosphoribosylaminoimidazole-succinocarboxamide synthase</fullName>
        <ecNumber evidence="3 11">6.3.2.6</ecNumber>
    </recommendedName>
    <alternativeName>
        <fullName evidence="9 11">SAICAR synthetase</fullName>
    </alternativeName>
</protein>
<evidence type="ECO:0000256" key="4">
    <source>
        <dbReference type="ARBA" id="ARBA00016460"/>
    </source>
</evidence>
<comment type="pathway">
    <text evidence="1 11">Purine metabolism; IMP biosynthesis via de novo pathway; 5-amino-1-(5-phospho-D-ribosyl)imidazole-4-carboxamide from 5-amino-1-(5-phospho-D-ribosyl)imidazole-4-carboxylate: step 1/2.</text>
</comment>
<comment type="catalytic activity">
    <reaction evidence="10 11">
        <text>5-amino-1-(5-phospho-D-ribosyl)imidazole-4-carboxylate + L-aspartate + ATP = (2S)-2-[5-amino-1-(5-phospho-beta-D-ribosyl)imidazole-4-carboxamido]succinate + ADP + phosphate + 2 H(+)</text>
        <dbReference type="Rhea" id="RHEA:22628"/>
        <dbReference type="ChEBI" id="CHEBI:15378"/>
        <dbReference type="ChEBI" id="CHEBI:29991"/>
        <dbReference type="ChEBI" id="CHEBI:30616"/>
        <dbReference type="ChEBI" id="CHEBI:43474"/>
        <dbReference type="ChEBI" id="CHEBI:58443"/>
        <dbReference type="ChEBI" id="CHEBI:77657"/>
        <dbReference type="ChEBI" id="CHEBI:456216"/>
        <dbReference type="EC" id="6.3.2.6"/>
    </reaction>
</comment>
<comment type="similarity">
    <text evidence="2 11">Belongs to the SAICAR synthetase family.</text>
</comment>
<dbReference type="Proteomes" id="UP000248764">
    <property type="component" value="Unassembled WGS sequence"/>
</dbReference>
<evidence type="ECO:0000256" key="6">
    <source>
        <dbReference type="ARBA" id="ARBA00022741"/>
    </source>
</evidence>
<accession>A0A2W2BEZ5</accession>
<evidence type="ECO:0000256" key="10">
    <source>
        <dbReference type="ARBA" id="ARBA00048475"/>
    </source>
</evidence>
<dbReference type="HAMAP" id="MF_00137">
    <property type="entry name" value="SAICAR_synth"/>
    <property type="match status" value="1"/>
</dbReference>
<evidence type="ECO:0000256" key="8">
    <source>
        <dbReference type="ARBA" id="ARBA00022840"/>
    </source>
</evidence>
<dbReference type="GO" id="GO:0006189">
    <property type="term" value="P:'de novo' IMP biosynthetic process"/>
    <property type="evidence" value="ECO:0007669"/>
    <property type="project" value="UniProtKB-UniRule"/>
</dbReference>
<evidence type="ECO:0000313" key="13">
    <source>
        <dbReference type="EMBL" id="PZF85725.1"/>
    </source>
</evidence>
<proteinExistence type="inferred from homology"/>
<dbReference type="NCBIfam" id="TIGR00081">
    <property type="entry name" value="purC"/>
    <property type="match status" value="1"/>
</dbReference>
<evidence type="ECO:0000256" key="9">
    <source>
        <dbReference type="ARBA" id="ARBA00030409"/>
    </source>
</evidence>
<dbReference type="EMBL" id="POTW01000006">
    <property type="protein sequence ID" value="PZF85725.1"/>
    <property type="molecule type" value="Genomic_DNA"/>
</dbReference>
<dbReference type="UniPathway" id="UPA00074">
    <property type="reaction ID" value="UER00131"/>
</dbReference>
<evidence type="ECO:0000256" key="1">
    <source>
        <dbReference type="ARBA" id="ARBA00004672"/>
    </source>
</evidence>
<dbReference type="InterPro" id="IPR001636">
    <property type="entry name" value="SAICAR_synth"/>
</dbReference>
<dbReference type="Gene3D" id="3.30.470.20">
    <property type="entry name" value="ATP-grasp fold, B domain"/>
    <property type="match status" value="1"/>
</dbReference>
<dbReference type="GO" id="GO:0005524">
    <property type="term" value="F:ATP binding"/>
    <property type="evidence" value="ECO:0007669"/>
    <property type="project" value="UniProtKB-KW"/>
</dbReference>
<dbReference type="AlphaFoldDB" id="A0A2W2BEZ5"/>
<evidence type="ECO:0000256" key="7">
    <source>
        <dbReference type="ARBA" id="ARBA00022755"/>
    </source>
</evidence>
<evidence type="ECO:0000259" key="12">
    <source>
        <dbReference type="Pfam" id="PF01259"/>
    </source>
</evidence>
<dbReference type="PROSITE" id="PS01057">
    <property type="entry name" value="SAICAR_SYNTHETASE_1"/>
    <property type="match status" value="1"/>
</dbReference>
<dbReference type="CDD" id="cd01414">
    <property type="entry name" value="SAICAR_synt_Sc"/>
    <property type="match status" value="1"/>
</dbReference>
<sequence length="284" mass="31514">MQLLHKGKVRDVYSDRPGEVILVASDRVSVYDVVLPTPIPGKGKVLTSLSLWWFDQLADIVPNHVISAEDVPDEWRGRAIRCRQVDIVPVECVARGYLAGSGWTSYQESSSVSGVDLPAGLVEGSRLPEPIFTPTTKTPPELGHDEPMTYAEVAELVGSPLAAELRDTTLRLYRRAAGLMEERGVLLVDTKVEFGRTPDGTVILADEVITPDSSRFWQASQWAPGRRQVSYDKQVVRDWAQDLGTWDKTPPGPAVPDEIVERTRAVYIEMYERITGEAWSADGR</sequence>
<dbReference type="Pfam" id="PF01259">
    <property type="entry name" value="SAICAR_synt"/>
    <property type="match status" value="1"/>
</dbReference>
<dbReference type="InterPro" id="IPR018236">
    <property type="entry name" value="SAICAR_synthetase_CS"/>
</dbReference>
<evidence type="ECO:0000256" key="3">
    <source>
        <dbReference type="ARBA" id="ARBA00012217"/>
    </source>
</evidence>
<keyword evidence="6 11" id="KW-0547">Nucleotide-binding</keyword>
<keyword evidence="8 11" id="KW-0067">ATP-binding</keyword>
<evidence type="ECO:0000256" key="2">
    <source>
        <dbReference type="ARBA" id="ARBA00010190"/>
    </source>
</evidence>
<keyword evidence="7 11" id="KW-0658">Purine biosynthesis</keyword>
<keyword evidence="5 11" id="KW-0436">Ligase</keyword>
<evidence type="ECO:0000256" key="11">
    <source>
        <dbReference type="HAMAP-Rule" id="MF_00137"/>
    </source>
</evidence>
<dbReference type="PANTHER" id="PTHR43700">
    <property type="entry name" value="PHOSPHORIBOSYLAMINOIMIDAZOLE-SUCCINOCARBOXAMIDE SYNTHASE"/>
    <property type="match status" value="1"/>
</dbReference>
<reference evidence="13 14" key="1">
    <citation type="submission" date="2018-01" db="EMBL/GenBank/DDBJ databases">
        <title>Draft genome sequence of Jiangella sp. GTF31.</title>
        <authorList>
            <person name="Sahin N."/>
            <person name="Ay H."/>
            <person name="Saygin H."/>
        </authorList>
    </citation>
    <scope>NUCLEOTIDE SEQUENCE [LARGE SCALE GENOMIC DNA]</scope>
    <source>
        <strain evidence="13 14">GTF31</strain>
    </source>
</reference>
<feature type="domain" description="SAICAR synthetase/ADE2 N-terminal" evidence="12">
    <location>
        <begin position="4"/>
        <end position="248"/>
    </location>
</feature>
<organism evidence="13 14">
    <name type="scientific">Jiangella anatolica</name>
    <dbReference type="NCBI Taxonomy" id="2670374"/>
    <lineage>
        <taxon>Bacteria</taxon>
        <taxon>Bacillati</taxon>
        <taxon>Actinomycetota</taxon>
        <taxon>Actinomycetes</taxon>
        <taxon>Jiangellales</taxon>
        <taxon>Jiangellaceae</taxon>
        <taxon>Jiangella</taxon>
    </lineage>
</organism>
<dbReference type="GO" id="GO:0004639">
    <property type="term" value="F:phosphoribosylaminoimidazolesuccinocarboxamide synthase activity"/>
    <property type="evidence" value="ECO:0007669"/>
    <property type="project" value="UniProtKB-UniRule"/>
</dbReference>
<dbReference type="RefSeq" id="WP_111253314.1">
    <property type="nucleotide sequence ID" value="NZ_POTW01000006.1"/>
</dbReference>
<evidence type="ECO:0000256" key="5">
    <source>
        <dbReference type="ARBA" id="ARBA00022598"/>
    </source>
</evidence>
<name>A0A2W2BEZ5_9ACTN</name>
<evidence type="ECO:0000313" key="14">
    <source>
        <dbReference type="Proteomes" id="UP000248764"/>
    </source>
</evidence>
<dbReference type="PANTHER" id="PTHR43700:SF1">
    <property type="entry name" value="PHOSPHORIBOSYLAMINOIMIDAZOLE-SUCCINOCARBOXAMIDE SYNTHASE"/>
    <property type="match status" value="1"/>
</dbReference>
<dbReference type="SUPFAM" id="SSF56104">
    <property type="entry name" value="SAICAR synthase-like"/>
    <property type="match status" value="1"/>
</dbReference>
<comment type="caution">
    <text evidence="13">The sequence shown here is derived from an EMBL/GenBank/DDBJ whole genome shotgun (WGS) entry which is preliminary data.</text>
</comment>
<gene>
    <name evidence="11" type="primary">purC</name>
    <name evidence="13" type="ORF">C1I92_03660</name>
</gene>